<evidence type="ECO:0000256" key="1">
    <source>
        <dbReference type="SAM" id="SignalP"/>
    </source>
</evidence>
<gene>
    <name evidence="2" type="ORF">K452DRAFT_291936</name>
</gene>
<dbReference type="Proteomes" id="UP000799438">
    <property type="component" value="Unassembled WGS sequence"/>
</dbReference>
<evidence type="ECO:0000313" key="2">
    <source>
        <dbReference type="EMBL" id="KAF2137024.1"/>
    </source>
</evidence>
<dbReference type="RefSeq" id="XP_033392742.1">
    <property type="nucleotide sequence ID" value="XM_033541276.1"/>
</dbReference>
<feature type="non-terminal residue" evidence="2">
    <location>
        <position position="64"/>
    </location>
</feature>
<reference evidence="2" key="1">
    <citation type="journal article" date="2020" name="Stud. Mycol.">
        <title>101 Dothideomycetes genomes: a test case for predicting lifestyles and emergence of pathogens.</title>
        <authorList>
            <person name="Haridas S."/>
            <person name="Albert R."/>
            <person name="Binder M."/>
            <person name="Bloem J."/>
            <person name="Labutti K."/>
            <person name="Salamov A."/>
            <person name="Andreopoulos B."/>
            <person name="Baker S."/>
            <person name="Barry K."/>
            <person name="Bills G."/>
            <person name="Bluhm B."/>
            <person name="Cannon C."/>
            <person name="Castanera R."/>
            <person name="Culley D."/>
            <person name="Daum C."/>
            <person name="Ezra D."/>
            <person name="Gonzalez J."/>
            <person name="Henrissat B."/>
            <person name="Kuo A."/>
            <person name="Liang C."/>
            <person name="Lipzen A."/>
            <person name="Lutzoni F."/>
            <person name="Magnuson J."/>
            <person name="Mondo S."/>
            <person name="Nolan M."/>
            <person name="Ohm R."/>
            <person name="Pangilinan J."/>
            <person name="Park H.-J."/>
            <person name="Ramirez L."/>
            <person name="Alfaro M."/>
            <person name="Sun H."/>
            <person name="Tritt A."/>
            <person name="Yoshinaga Y."/>
            <person name="Zwiers L.-H."/>
            <person name="Turgeon B."/>
            <person name="Goodwin S."/>
            <person name="Spatafora J."/>
            <person name="Crous P."/>
            <person name="Grigoriev I."/>
        </authorList>
    </citation>
    <scope>NUCLEOTIDE SEQUENCE</scope>
    <source>
        <strain evidence="2">CBS 121167</strain>
    </source>
</reference>
<evidence type="ECO:0000313" key="3">
    <source>
        <dbReference type="Proteomes" id="UP000799438"/>
    </source>
</evidence>
<keyword evidence="1" id="KW-0732">Signal</keyword>
<sequence>MLSLLRAFLWLPIFILSALSGASVANPYLNNPASPDWEPCDCHPNIIFPISALSRQQLDCHLAL</sequence>
<protein>
    <submittedName>
        <fullName evidence="2">Uncharacterized protein</fullName>
    </submittedName>
</protein>
<dbReference type="GeneID" id="54298772"/>
<proteinExistence type="predicted"/>
<accession>A0A6A6B1C2</accession>
<dbReference type="EMBL" id="ML995508">
    <property type="protein sequence ID" value="KAF2137024.1"/>
    <property type="molecule type" value="Genomic_DNA"/>
</dbReference>
<name>A0A6A6B1C2_9PEZI</name>
<keyword evidence="3" id="KW-1185">Reference proteome</keyword>
<feature type="signal peptide" evidence="1">
    <location>
        <begin position="1"/>
        <end position="25"/>
    </location>
</feature>
<organism evidence="2 3">
    <name type="scientific">Aplosporella prunicola CBS 121167</name>
    <dbReference type="NCBI Taxonomy" id="1176127"/>
    <lineage>
        <taxon>Eukaryota</taxon>
        <taxon>Fungi</taxon>
        <taxon>Dikarya</taxon>
        <taxon>Ascomycota</taxon>
        <taxon>Pezizomycotina</taxon>
        <taxon>Dothideomycetes</taxon>
        <taxon>Dothideomycetes incertae sedis</taxon>
        <taxon>Botryosphaeriales</taxon>
        <taxon>Aplosporellaceae</taxon>
        <taxon>Aplosporella</taxon>
    </lineage>
</organism>
<dbReference type="AlphaFoldDB" id="A0A6A6B1C2"/>
<feature type="chain" id="PRO_5025423027" evidence="1">
    <location>
        <begin position="26"/>
        <end position="64"/>
    </location>
</feature>